<feature type="compositionally biased region" description="Polar residues" evidence="1">
    <location>
        <begin position="53"/>
        <end position="63"/>
    </location>
</feature>
<reference evidence="2" key="1">
    <citation type="journal article" date="2020" name="Stud. Mycol.">
        <title>101 Dothideomycetes genomes: a test case for predicting lifestyles and emergence of pathogens.</title>
        <authorList>
            <person name="Haridas S."/>
            <person name="Albert R."/>
            <person name="Binder M."/>
            <person name="Bloem J."/>
            <person name="Labutti K."/>
            <person name="Salamov A."/>
            <person name="Andreopoulos B."/>
            <person name="Baker S."/>
            <person name="Barry K."/>
            <person name="Bills G."/>
            <person name="Bluhm B."/>
            <person name="Cannon C."/>
            <person name="Castanera R."/>
            <person name="Culley D."/>
            <person name="Daum C."/>
            <person name="Ezra D."/>
            <person name="Gonzalez J."/>
            <person name="Henrissat B."/>
            <person name="Kuo A."/>
            <person name="Liang C."/>
            <person name="Lipzen A."/>
            <person name="Lutzoni F."/>
            <person name="Magnuson J."/>
            <person name="Mondo S."/>
            <person name="Nolan M."/>
            <person name="Ohm R."/>
            <person name="Pangilinan J."/>
            <person name="Park H.-J."/>
            <person name="Ramirez L."/>
            <person name="Alfaro M."/>
            <person name="Sun H."/>
            <person name="Tritt A."/>
            <person name="Yoshinaga Y."/>
            <person name="Zwiers L.-H."/>
            <person name="Turgeon B."/>
            <person name="Goodwin S."/>
            <person name="Spatafora J."/>
            <person name="Crous P."/>
            <person name="Grigoriev I."/>
        </authorList>
    </citation>
    <scope>NUCLEOTIDE SEQUENCE</scope>
    <source>
        <strain evidence="2">CBS 260.36</strain>
    </source>
</reference>
<evidence type="ECO:0000313" key="2">
    <source>
        <dbReference type="EMBL" id="KAF2157775.1"/>
    </source>
</evidence>
<proteinExistence type="predicted"/>
<feature type="compositionally biased region" description="Basic and acidic residues" evidence="1">
    <location>
        <begin position="195"/>
        <end position="204"/>
    </location>
</feature>
<feature type="region of interest" description="Disordered" evidence="1">
    <location>
        <begin position="189"/>
        <end position="214"/>
    </location>
</feature>
<name>A0A9P4JBW1_9PEZI</name>
<gene>
    <name evidence="2" type="ORF">K461DRAFT_264626</name>
</gene>
<keyword evidence="3" id="KW-1185">Reference proteome</keyword>
<dbReference type="EMBL" id="ML996081">
    <property type="protein sequence ID" value="KAF2157775.1"/>
    <property type="molecule type" value="Genomic_DNA"/>
</dbReference>
<evidence type="ECO:0000313" key="3">
    <source>
        <dbReference type="Proteomes" id="UP000799439"/>
    </source>
</evidence>
<evidence type="ECO:0000256" key="1">
    <source>
        <dbReference type="SAM" id="MobiDB-lite"/>
    </source>
</evidence>
<protein>
    <submittedName>
        <fullName evidence="2">Uncharacterized protein</fullName>
    </submittedName>
</protein>
<accession>A0A9P4JBW1</accession>
<feature type="compositionally biased region" description="Polar residues" evidence="1">
    <location>
        <begin position="90"/>
        <end position="111"/>
    </location>
</feature>
<organism evidence="2 3">
    <name type="scientific">Myriangium duriaei CBS 260.36</name>
    <dbReference type="NCBI Taxonomy" id="1168546"/>
    <lineage>
        <taxon>Eukaryota</taxon>
        <taxon>Fungi</taxon>
        <taxon>Dikarya</taxon>
        <taxon>Ascomycota</taxon>
        <taxon>Pezizomycotina</taxon>
        <taxon>Dothideomycetes</taxon>
        <taxon>Dothideomycetidae</taxon>
        <taxon>Myriangiales</taxon>
        <taxon>Myriangiaceae</taxon>
        <taxon>Myriangium</taxon>
    </lineage>
</organism>
<comment type="caution">
    <text evidence="2">The sequence shown here is derived from an EMBL/GenBank/DDBJ whole genome shotgun (WGS) entry which is preliminary data.</text>
</comment>
<feature type="region of interest" description="Disordered" evidence="1">
    <location>
        <begin position="53"/>
        <end position="132"/>
    </location>
</feature>
<feature type="compositionally biased region" description="Basic and acidic residues" evidence="1">
    <location>
        <begin position="64"/>
        <end position="75"/>
    </location>
</feature>
<sequence>MRAFVKDVYHKLLSSCEKDKDHRPILEISTPFDFRKEDGMSFYFNEDGSPLVQSSATPSLAHSSRSDLAHNDSPRRVPASRPLKLHFDNPASNPFHDQSLRQSNDPSTPRSSPAAYTHSSPPARSEFVSRQPVLNRPRSFEPLLPNARLPLTPRNRVPAVERVLCTEEDLDLSFITPILLRLNGAEWAQQDEEKEAAQHRDQGKRERRNAAWRL</sequence>
<dbReference type="Proteomes" id="UP000799439">
    <property type="component" value="Unassembled WGS sequence"/>
</dbReference>
<dbReference type="AlphaFoldDB" id="A0A9P4JBW1"/>